<feature type="region of interest" description="Disordered" evidence="1">
    <location>
        <begin position="243"/>
        <end position="304"/>
    </location>
</feature>
<protein>
    <submittedName>
        <fullName evidence="2 3">Uncharacterized protein</fullName>
    </submittedName>
</protein>
<reference evidence="3" key="3">
    <citation type="submission" date="2015-04" db="UniProtKB">
        <authorList>
            <consortium name="EnsemblPlants"/>
        </authorList>
    </citation>
    <scope>IDENTIFICATION</scope>
    <source>
        <strain evidence="3">cv. Jemalong A17</strain>
    </source>
</reference>
<evidence type="ECO:0000256" key="1">
    <source>
        <dbReference type="SAM" id="MobiDB-lite"/>
    </source>
</evidence>
<sequence length="304" mass="33899">MNENKRKRDGGVGPKIQTQMPRTNKLVDINRKLSDAQRSRILKTPFRYLVEMKTYIGMKGLPILGESLPDSVHSKLKVLQEEDNIDDFCRVYILFAFSAASKYHQQKNDTVLHISGCSAVLQIWAVEHLSLCSGPNKCFPCINNWTKVEGGHVVISNNFSNAKLVEELVPTQEDMENDVLVKAVNHSEVGIGDGAYPLFDVQAYMAEHQRLVGEHKYLLSRVSILEDDMRILKSNSVHSRENISMPSSVEVGSGSKQVGVKCGKIDADNDGLKSEAGKPEENDDGMKLDDEGVGEEEKKNGRRK</sequence>
<reference evidence="2 4" key="2">
    <citation type="journal article" date="2014" name="BMC Genomics">
        <title>An improved genome release (version Mt4.0) for the model legume Medicago truncatula.</title>
        <authorList>
            <person name="Tang H."/>
            <person name="Krishnakumar V."/>
            <person name="Bidwell S."/>
            <person name="Rosen B."/>
            <person name="Chan A."/>
            <person name="Zhou S."/>
            <person name="Gentzbittel L."/>
            <person name="Childs K.L."/>
            <person name="Yandell M."/>
            <person name="Gundlach H."/>
            <person name="Mayer K.F."/>
            <person name="Schwartz D.C."/>
            <person name="Town C.D."/>
        </authorList>
    </citation>
    <scope>GENOME REANNOTATION</scope>
    <source>
        <strain evidence="2">A17</strain>
        <strain evidence="3 4">cv. Jemalong A17</strain>
    </source>
</reference>
<feature type="compositionally biased region" description="Basic and acidic residues" evidence="1">
    <location>
        <begin position="263"/>
        <end position="304"/>
    </location>
</feature>
<accession>A0A072TKR8</accession>
<organism evidence="2 4">
    <name type="scientific">Medicago truncatula</name>
    <name type="common">Barrel medic</name>
    <name type="synonym">Medicago tribuloides</name>
    <dbReference type="NCBI Taxonomy" id="3880"/>
    <lineage>
        <taxon>Eukaryota</taxon>
        <taxon>Viridiplantae</taxon>
        <taxon>Streptophyta</taxon>
        <taxon>Embryophyta</taxon>
        <taxon>Tracheophyta</taxon>
        <taxon>Spermatophyta</taxon>
        <taxon>Magnoliopsida</taxon>
        <taxon>eudicotyledons</taxon>
        <taxon>Gunneridae</taxon>
        <taxon>Pentapetalae</taxon>
        <taxon>rosids</taxon>
        <taxon>fabids</taxon>
        <taxon>Fabales</taxon>
        <taxon>Fabaceae</taxon>
        <taxon>Papilionoideae</taxon>
        <taxon>50 kb inversion clade</taxon>
        <taxon>NPAAA clade</taxon>
        <taxon>Hologalegina</taxon>
        <taxon>IRL clade</taxon>
        <taxon>Trifolieae</taxon>
        <taxon>Medicago</taxon>
    </lineage>
</organism>
<dbReference type="EMBL" id="CM001224">
    <property type="protein sequence ID" value="KEH18022.1"/>
    <property type="molecule type" value="Genomic_DNA"/>
</dbReference>
<dbReference type="AlphaFoldDB" id="A0A072TKR8"/>
<gene>
    <name evidence="2" type="ordered locus">MTR_8g009990</name>
</gene>
<evidence type="ECO:0000313" key="3">
    <source>
        <dbReference type="EnsemblPlants" id="KEH18022"/>
    </source>
</evidence>
<dbReference type="Proteomes" id="UP000002051">
    <property type="component" value="Chromosome 8"/>
</dbReference>
<reference evidence="2 4" key="1">
    <citation type="journal article" date="2011" name="Nature">
        <title>The Medicago genome provides insight into the evolution of rhizobial symbioses.</title>
        <authorList>
            <person name="Young N.D."/>
            <person name="Debelle F."/>
            <person name="Oldroyd G.E."/>
            <person name="Geurts R."/>
            <person name="Cannon S.B."/>
            <person name="Udvardi M.K."/>
            <person name="Benedito V.A."/>
            <person name="Mayer K.F."/>
            <person name="Gouzy J."/>
            <person name="Schoof H."/>
            <person name="Van de Peer Y."/>
            <person name="Proost S."/>
            <person name="Cook D.R."/>
            <person name="Meyers B.C."/>
            <person name="Spannagl M."/>
            <person name="Cheung F."/>
            <person name="De Mita S."/>
            <person name="Krishnakumar V."/>
            <person name="Gundlach H."/>
            <person name="Zhou S."/>
            <person name="Mudge J."/>
            <person name="Bharti A.K."/>
            <person name="Murray J.D."/>
            <person name="Naoumkina M.A."/>
            <person name="Rosen B."/>
            <person name="Silverstein K.A."/>
            <person name="Tang H."/>
            <person name="Rombauts S."/>
            <person name="Zhao P.X."/>
            <person name="Zhou P."/>
            <person name="Barbe V."/>
            <person name="Bardou P."/>
            <person name="Bechner M."/>
            <person name="Bellec A."/>
            <person name="Berger A."/>
            <person name="Berges H."/>
            <person name="Bidwell S."/>
            <person name="Bisseling T."/>
            <person name="Choisne N."/>
            <person name="Couloux A."/>
            <person name="Denny R."/>
            <person name="Deshpande S."/>
            <person name="Dai X."/>
            <person name="Doyle J.J."/>
            <person name="Dudez A.M."/>
            <person name="Farmer A.D."/>
            <person name="Fouteau S."/>
            <person name="Franken C."/>
            <person name="Gibelin C."/>
            <person name="Gish J."/>
            <person name="Goldstein S."/>
            <person name="Gonzalez A.J."/>
            <person name="Green P.J."/>
            <person name="Hallab A."/>
            <person name="Hartog M."/>
            <person name="Hua A."/>
            <person name="Humphray S.J."/>
            <person name="Jeong D.H."/>
            <person name="Jing Y."/>
            <person name="Jocker A."/>
            <person name="Kenton S.M."/>
            <person name="Kim D.J."/>
            <person name="Klee K."/>
            <person name="Lai H."/>
            <person name="Lang C."/>
            <person name="Lin S."/>
            <person name="Macmil S.L."/>
            <person name="Magdelenat G."/>
            <person name="Matthews L."/>
            <person name="McCorrison J."/>
            <person name="Monaghan E.L."/>
            <person name="Mun J.H."/>
            <person name="Najar F.Z."/>
            <person name="Nicholson C."/>
            <person name="Noirot C."/>
            <person name="O'Bleness M."/>
            <person name="Paule C.R."/>
            <person name="Poulain J."/>
            <person name="Prion F."/>
            <person name="Qin B."/>
            <person name="Qu C."/>
            <person name="Retzel E.F."/>
            <person name="Riddle C."/>
            <person name="Sallet E."/>
            <person name="Samain S."/>
            <person name="Samson N."/>
            <person name="Sanders I."/>
            <person name="Saurat O."/>
            <person name="Scarpelli C."/>
            <person name="Schiex T."/>
            <person name="Segurens B."/>
            <person name="Severin A.J."/>
            <person name="Sherrier D.J."/>
            <person name="Shi R."/>
            <person name="Sims S."/>
            <person name="Singer S.R."/>
            <person name="Sinharoy S."/>
            <person name="Sterck L."/>
            <person name="Viollet A."/>
            <person name="Wang B.B."/>
            <person name="Wang K."/>
            <person name="Wang M."/>
            <person name="Wang X."/>
            <person name="Warfsmann J."/>
            <person name="Weissenbach J."/>
            <person name="White D.D."/>
            <person name="White J.D."/>
            <person name="Wiley G.B."/>
            <person name="Wincker P."/>
            <person name="Xing Y."/>
            <person name="Yang L."/>
            <person name="Yao Z."/>
            <person name="Ying F."/>
            <person name="Zhai J."/>
            <person name="Zhou L."/>
            <person name="Zuber A."/>
            <person name="Denarie J."/>
            <person name="Dixon R.A."/>
            <person name="May G.D."/>
            <person name="Schwartz D.C."/>
            <person name="Rogers J."/>
            <person name="Quetier F."/>
            <person name="Town C.D."/>
            <person name="Roe B.A."/>
        </authorList>
    </citation>
    <scope>NUCLEOTIDE SEQUENCE [LARGE SCALE GENOMIC DNA]</scope>
    <source>
        <strain evidence="2">A17</strain>
        <strain evidence="3 4">cv. Jemalong A17</strain>
    </source>
</reference>
<dbReference type="EnsemblPlants" id="KEH18022">
    <property type="protein sequence ID" value="KEH18022"/>
    <property type="gene ID" value="MTR_8g009990"/>
</dbReference>
<name>A0A072TKR8_MEDTR</name>
<keyword evidence="4" id="KW-1185">Reference proteome</keyword>
<dbReference type="HOGENOM" id="CLU_916361_0_0_1"/>
<proteinExistence type="predicted"/>
<evidence type="ECO:0000313" key="4">
    <source>
        <dbReference type="Proteomes" id="UP000002051"/>
    </source>
</evidence>
<evidence type="ECO:0000313" key="2">
    <source>
        <dbReference type="EMBL" id="KEH18022.1"/>
    </source>
</evidence>